<feature type="transmembrane region" description="Helical" evidence="5">
    <location>
        <begin position="60"/>
        <end position="80"/>
    </location>
</feature>
<dbReference type="PANTHER" id="PTHR43184:SF12">
    <property type="entry name" value="SUGAR PHOSPHATE EXCHANGER 3"/>
    <property type="match status" value="1"/>
</dbReference>
<dbReference type="GO" id="GO:0005886">
    <property type="term" value="C:plasma membrane"/>
    <property type="evidence" value="ECO:0007669"/>
    <property type="project" value="UniProtKB-SubCell"/>
</dbReference>
<organism evidence="7 8">
    <name type="scientific">Lentzea tibetensis</name>
    <dbReference type="NCBI Taxonomy" id="2591470"/>
    <lineage>
        <taxon>Bacteria</taxon>
        <taxon>Bacillati</taxon>
        <taxon>Actinomycetota</taxon>
        <taxon>Actinomycetes</taxon>
        <taxon>Pseudonocardiales</taxon>
        <taxon>Pseudonocardiaceae</taxon>
        <taxon>Lentzea</taxon>
    </lineage>
</organism>
<dbReference type="PANTHER" id="PTHR43184">
    <property type="entry name" value="MAJOR FACILITATOR SUPERFAMILY TRANSPORTER 16, ISOFORM B"/>
    <property type="match status" value="1"/>
</dbReference>
<feature type="transmembrane region" description="Helical" evidence="5">
    <location>
        <begin position="23"/>
        <end position="40"/>
    </location>
</feature>
<keyword evidence="3 5" id="KW-1133">Transmembrane helix</keyword>
<dbReference type="Gene3D" id="1.20.1250.20">
    <property type="entry name" value="MFS general substrate transporter like domains"/>
    <property type="match status" value="2"/>
</dbReference>
<dbReference type="PROSITE" id="PS50850">
    <property type="entry name" value="MFS"/>
    <property type="match status" value="1"/>
</dbReference>
<evidence type="ECO:0000256" key="1">
    <source>
        <dbReference type="ARBA" id="ARBA00004651"/>
    </source>
</evidence>
<dbReference type="OrthoDB" id="4332123at2"/>
<feature type="transmembrane region" description="Helical" evidence="5">
    <location>
        <begin position="398"/>
        <end position="418"/>
    </location>
</feature>
<accession>A0A563ER88</accession>
<feature type="transmembrane region" description="Helical" evidence="5">
    <location>
        <begin position="177"/>
        <end position="198"/>
    </location>
</feature>
<keyword evidence="2 5" id="KW-0812">Transmembrane</keyword>
<gene>
    <name evidence="7" type="ORF">FKR81_20915</name>
</gene>
<feature type="transmembrane region" description="Helical" evidence="5">
    <location>
        <begin position="237"/>
        <end position="260"/>
    </location>
</feature>
<dbReference type="InterPro" id="IPR011701">
    <property type="entry name" value="MFS"/>
</dbReference>
<feature type="transmembrane region" description="Helical" evidence="5">
    <location>
        <begin position="363"/>
        <end position="386"/>
    </location>
</feature>
<sequence length="456" mass="48203">MTIPLRPGESVALTVTDRARKQAWLIWSTAVVVYIAAVFHRSTLGVAGLEASERFGLGPAALGTFTVLQIGVYALMQIPTGLLVDRFGPRRVLTAAALLMGTGQVLFAIADSYPLGLVARAVLGVGDAMTFVSVLRLAAAHFSARRFSLIVSLTAALGGAGNLVATLPLTFMLSRFGWTWAFLLAGVLTAAYSVIALWRLRDVPDGVTAPVQEPVPLRGVLRKVAEAWAVPGTRLGFWAHFSTMSTPAIIGLLWGFPYLVQAQGMSPEAASTMLGLLVIGAIIASPIIGAVFSKRPELRMPIAGAFVAAAIVVWTVLLGWPGGVVPIPVLGVAFLVLTVGGPISGVAFALARDYNPMQRVSTASGLVNVGGFTAVTIGALSVGVLLDLADGLAPQQAFRIGLLACFGVLLLGTWRMLVWWRRTRAEVFAAEERGETVPVRLRRTRWDASSRQATAA</sequence>
<comment type="caution">
    <text evidence="7">The sequence shown here is derived from an EMBL/GenBank/DDBJ whole genome shotgun (WGS) entry which is preliminary data.</text>
</comment>
<protein>
    <submittedName>
        <fullName evidence="7">MFS transporter</fullName>
    </submittedName>
</protein>
<feature type="transmembrane region" description="Helical" evidence="5">
    <location>
        <begin position="327"/>
        <end position="351"/>
    </location>
</feature>
<evidence type="ECO:0000313" key="8">
    <source>
        <dbReference type="Proteomes" id="UP000316639"/>
    </source>
</evidence>
<keyword evidence="8" id="KW-1185">Reference proteome</keyword>
<feature type="transmembrane region" description="Helical" evidence="5">
    <location>
        <begin position="300"/>
        <end position="321"/>
    </location>
</feature>
<evidence type="ECO:0000259" key="6">
    <source>
        <dbReference type="PROSITE" id="PS50850"/>
    </source>
</evidence>
<dbReference type="InterPro" id="IPR020846">
    <property type="entry name" value="MFS_dom"/>
</dbReference>
<dbReference type="InterPro" id="IPR036259">
    <property type="entry name" value="MFS_trans_sf"/>
</dbReference>
<comment type="subcellular location">
    <subcellularLocation>
        <location evidence="1">Cell membrane</location>
        <topology evidence="1">Multi-pass membrane protein</topology>
    </subcellularLocation>
</comment>
<dbReference type="AlphaFoldDB" id="A0A563ER88"/>
<feature type="transmembrane region" description="Helical" evidence="5">
    <location>
        <begin position="147"/>
        <end position="171"/>
    </location>
</feature>
<feature type="transmembrane region" description="Helical" evidence="5">
    <location>
        <begin position="272"/>
        <end position="293"/>
    </location>
</feature>
<keyword evidence="4 5" id="KW-0472">Membrane</keyword>
<evidence type="ECO:0000256" key="3">
    <source>
        <dbReference type="ARBA" id="ARBA00022989"/>
    </source>
</evidence>
<name>A0A563ER88_9PSEU</name>
<evidence type="ECO:0000256" key="4">
    <source>
        <dbReference type="ARBA" id="ARBA00023136"/>
    </source>
</evidence>
<dbReference type="GO" id="GO:0022857">
    <property type="term" value="F:transmembrane transporter activity"/>
    <property type="evidence" value="ECO:0007669"/>
    <property type="project" value="InterPro"/>
</dbReference>
<dbReference type="SUPFAM" id="SSF103473">
    <property type="entry name" value="MFS general substrate transporter"/>
    <property type="match status" value="1"/>
</dbReference>
<feature type="transmembrane region" description="Helical" evidence="5">
    <location>
        <begin position="92"/>
        <end position="110"/>
    </location>
</feature>
<evidence type="ECO:0000313" key="7">
    <source>
        <dbReference type="EMBL" id="TWP50180.1"/>
    </source>
</evidence>
<feature type="domain" description="Major facilitator superfamily (MFS) profile" evidence="6">
    <location>
        <begin position="26"/>
        <end position="424"/>
    </location>
</feature>
<proteinExistence type="predicted"/>
<dbReference type="Pfam" id="PF07690">
    <property type="entry name" value="MFS_1"/>
    <property type="match status" value="1"/>
</dbReference>
<reference evidence="7 8" key="1">
    <citation type="submission" date="2019-07" db="EMBL/GenBank/DDBJ databases">
        <title>Lentzea xizangensis sp. nov., isolated from Qinghai-Tibetan Plateau Soils.</title>
        <authorList>
            <person name="Huang J."/>
        </authorList>
    </citation>
    <scope>NUCLEOTIDE SEQUENCE [LARGE SCALE GENOMIC DNA]</scope>
    <source>
        <strain evidence="7 8">FXJ1.1311</strain>
    </source>
</reference>
<dbReference type="Proteomes" id="UP000316639">
    <property type="component" value="Unassembled WGS sequence"/>
</dbReference>
<dbReference type="EMBL" id="VOBR01000013">
    <property type="protein sequence ID" value="TWP50180.1"/>
    <property type="molecule type" value="Genomic_DNA"/>
</dbReference>
<evidence type="ECO:0000256" key="5">
    <source>
        <dbReference type="SAM" id="Phobius"/>
    </source>
</evidence>
<evidence type="ECO:0000256" key="2">
    <source>
        <dbReference type="ARBA" id="ARBA00022692"/>
    </source>
</evidence>
<feature type="transmembrane region" description="Helical" evidence="5">
    <location>
        <begin position="116"/>
        <end position="135"/>
    </location>
</feature>